<name>A0AAD9EBD3_9PEZI</name>
<sequence length="139" mass="16328">MDSYKASIDFEFIDPSLLTMNHPQQAMDGMQHIEQNANQTNETACQGLSEAEQWLESTLPPDGSHSWLELMNFENEIQKLKDTAEDQKSRLERLENILKQQDSYIRHLHDWATKTEKLNNDFRNILQTLYNQVNESKMQ</sequence>
<dbReference type="EMBL" id="JAQOWY010000761">
    <property type="protein sequence ID" value="KAK1838831.1"/>
    <property type="molecule type" value="Genomic_DNA"/>
</dbReference>
<dbReference type="AlphaFoldDB" id="A0AAD9EBD3"/>
<evidence type="ECO:0000313" key="2">
    <source>
        <dbReference type="EMBL" id="KAK1838831.1"/>
    </source>
</evidence>
<keyword evidence="3" id="KW-1185">Reference proteome</keyword>
<comment type="caution">
    <text evidence="2">The sequence shown here is derived from an EMBL/GenBank/DDBJ whole genome shotgun (WGS) entry which is preliminary data.</text>
</comment>
<reference evidence="2" key="1">
    <citation type="submission" date="2023-01" db="EMBL/GenBank/DDBJ databases">
        <title>Colletotrichum chrysophilum M932 genome sequence.</title>
        <authorList>
            <person name="Baroncelli R."/>
        </authorList>
    </citation>
    <scope>NUCLEOTIDE SEQUENCE</scope>
    <source>
        <strain evidence="2">M932</strain>
    </source>
</reference>
<feature type="coiled-coil region" evidence="1">
    <location>
        <begin position="70"/>
        <end position="101"/>
    </location>
</feature>
<protein>
    <submittedName>
        <fullName evidence="2">Uncharacterized protein</fullName>
    </submittedName>
</protein>
<gene>
    <name evidence="2" type="ORF">CCHR01_18543</name>
</gene>
<keyword evidence="1" id="KW-0175">Coiled coil</keyword>
<dbReference type="Proteomes" id="UP001243330">
    <property type="component" value="Unassembled WGS sequence"/>
</dbReference>
<proteinExistence type="predicted"/>
<organism evidence="2 3">
    <name type="scientific">Colletotrichum chrysophilum</name>
    <dbReference type="NCBI Taxonomy" id="1836956"/>
    <lineage>
        <taxon>Eukaryota</taxon>
        <taxon>Fungi</taxon>
        <taxon>Dikarya</taxon>
        <taxon>Ascomycota</taxon>
        <taxon>Pezizomycotina</taxon>
        <taxon>Sordariomycetes</taxon>
        <taxon>Hypocreomycetidae</taxon>
        <taxon>Glomerellales</taxon>
        <taxon>Glomerellaceae</taxon>
        <taxon>Colletotrichum</taxon>
        <taxon>Colletotrichum gloeosporioides species complex</taxon>
    </lineage>
</organism>
<evidence type="ECO:0000313" key="3">
    <source>
        <dbReference type="Proteomes" id="UP001243330"/>
    </source>
</evidence>
<accession>A0AAD9EBD3</accession>
<evidence type="ECO:0000256" key="1">
    <source>
        <dbReference type="SAM" id="Coils"/>
    </source>
</evidence>